<evidence type="ECO:0000313" key="8">
    <source>
        <dbReference type="EMBL" id="HEC05575.1"/>
    </source>
</evidence>
<dbReference type="GO" id="GO:0000160">
    <property type="term" value="P:phosphorelay signal transduction system"/>
    <property type="evidence" value="ECO:0007669"/>
    <property type="project" value="InterPro"/>
</dbReference>
<keyword evidence="2" id="KW-0973">c-di-GMP</keyword>
<dbReference type="Proteomes" id="UP000886339">
    <property type="component" value="Unassembled WGS sequence"/>
</dbReference>
<keyword evidence="3" id="KW-0597">Phosphoprotein</keyword>
<dbReference type="InterPro" id="IPR001610">
    <property type="entry name" value="PAC"/>
</dbReference>
<dbReference type="InterPro" id="IPR000700">
    <property type="entry name" value="PAS-assoc_C"/>
</dbReference>
<dbReference type="SMART" id="SM00448">
    <property type="entry name" value="REC"/>
    <property type="match status" value="1"/>
</dbReference>
<evidence type="ECO:0000259" key="4">
    <source>
        <dbReference type="PROSITE" id="PS50110"/>
    </source>
</evidence>
<dbReference type="EC" id="3.1.4.52" evidence="1"/>
<dbReference type="InterPro" id="IPR001789">
    <property type="entry name" value="Sig_transdc_resp-reg_receiver"/>
</dbReference>
<dbReference type="SUPFAM" id="SSF55785">
    <property type="entry name" value="PYP-like sensor domain (PAS domain)"/>
    <property type="match status" value="1"/>
</dbReference>
<dbReference type="Gene3D" id="3.30.70.270">
    <property type="match status" value="1"/>
</dbReference>
<dbReference type="FunFam" id="3.20.20.450:FF:000001">
    <property type="entry name" value="Cyclic di-GMP phosphodiesterase yahA"/>
    <property type="match status" value="1"/>
</dbReference>
<dbReference type="Pfam" id="PF00563">
    <property type="entry name" value="EAL"/>
    <property type="match status" value="1"/>
</dbReference>
<dbReference type="CDD" id="cd17546">
    <property type="entry name" value="REC_hyHK_CKI1_RcsC-like"/>
    <property type="match status" value="1"/>
</dbReference>
<dbReference type="CDD" id="cd00130">
    <property type="entry name" value="PAS"/>
    <property type="match status" value="1"/>
</dbReference>
<dbReference type="PROSITE" id="PS50110">
    <property type="entry name" value="RESPONSE_REGULATORY"/>
    <property type="match status" value="1"/>
</dbReference>
<dbReference type="Gene3D" id="3.40.50.2300">
    <property type="match status" value="1"/>
</dbReference>
<dbReference type="InterPro" id="IPR029787">
    <property type="entry name" value="Nucleotide_cyclase"/>
</dbReference>
<feature type="domain" description="PAC" evidence="5">
    <location>
        <begin position="216"/>
        <end position="268"/>
    </location>
</feature>
<gene>
    <name evidence="8" type="ORF">ENJ12_01875</name>
</gene>
<evidence type="ECO:0000259" key="6">
    <source>
        <dbReference type="PROSITE" id="PS50883"/>
    </source>
</evidence>
<evidence type="ECO:0000256" key="3">
    <source>
        <dbReference type="PROSITE-ProRule" id="PRU00169"/>
    </source>
</evidence>
<dbReference type="Gene3D" id="3.20.20.450">
    <property type="entry name" value="EAL domain"/>
    <property type="match status" value="1"/>
</dbReference>
<dbReference type="SUPFAM" id="SSF55073">
    <property type="entry name" value="Nucleotide cyclase"/>
    <property type="match status" value="1"/>
</dbReference>
<dbReference type="InterPro" id="IPR035965">
    <property type="entry name" value="PAS-like_dom_sf"/>
</dbReference>
<dbReference type="InterPro" id="IPR011006">
    <property type="entry name" value="CheY-like_superfamily"/>
</dbReference>
<dbReference type="SUPFAM" id="SSF141868">
    <property type="entry name" value="EAL domain-like"/>
    <property type="match status" value="1"/>
</dbReference>
<protein>
    <recommendedName>
        <fullName evidence="1">cyclic-guanylate-specific phosphodiesterase</fullName>
        <ecNumber evidence="1">3.1.4.52</ecNumber>
    </recommendedName>
</protein>
<dbReference type="PROSITE" id="PS50887">
    <property type="entry name" value="GGDEF"/>
    <property type="match status" value="1"/>
</dbReference>
<evidence type="ECO:0000259" key="5">
    <source>
        <dbReference type="PROSITE" id="PS50113"/>
    </source>
</evidence>
<dbReference type="SUPFAM" id="SSF52172">
    <property type="entry name" value="CheY-like"/>
    <property type="match status" value="1"/>
</dbReference>
<evidence type="ECO:0000259" key="7">
    <source>
        <dbReference type="PROSITE" id="PS50887"/>
    </source>
</evidence>
<name>A0A831RVF5_9GAMM</name>
<proteinExistence type="predicted"/>
<dbReference type="Gene3D" id="2.10.70.100">
    <property type="match status" value="1"/>
</dbReference>
<evidence type="ECO:0000256" key="1">
    <source>
        <dbReference type="ARBA" id="ARBA00012282"/>
    </source>
</evidence>
<sequence>MMKKQTTVTTLPRVLIVDDDAMVRLLAISALGQLDLDLHEAGDGAEAVELFRQQTYDIVLLDLEMPLMDGFTAARKIRALPGGESATLIMVTGLNDADSIEKAYEVGATDFVTKPINWAILRQRLRFVLRAREAFRSLQENEAKLLESQRIANLGHWEWDIVNNQAEWSEQVYEILGLTPQSCEASFATFLEAVHPDEQRLFSNAVSAAVGKGESYVLEHRIVRPDGEERYVVSQGQALPAEPGKVERVRHVVQDITERKRTEEHIFQLANFDSLTGLPNRELFKAYAGRLLAAAKRDGTRAAVLLLDLDRFKRINDSLGYKAGDQLIKEVAGRIASCMRECDLAAKVHAMDDLSYSLARPGGDEFMLLIRGVDRADGVARFAQRLSEVLAQPLSVMQQEIFFSASIGISMFPDDAQEQDLLIKNADIALGYAKDSGGGCFRFFSEEMNDWANKRVDLEARLNHAVKNNEFQLHYQPQISLDSGRLTGFEALLRWWPEGRDMVPPNEFIPIAEETGVITEIGAWVIHQACKQLRAWKDQGYDPVPVAVNVSARQFVDKDLVKLIKEELSAFGLDPGLLELELTERVIMRSLEETGVKLRALKEVGVKLSVDDFGTGYSSMNYLKRFPLDALKIDRSFVMDLVTDSNDESIIRAIVAMSKGLGLHTVAEGVETDQQKELLSSIGCDLMQGYLYSRPVPAEEAESYLHRVSG</sequence>
<dbReference type="NCBIfam" id="TIGR00229">
    <property type="entry name" value="sensory_box"/>
    <property type="match status" value="1"/>
</dbReference>
<dbReference type="SMART" id="SM00267">
    <property type="entry name" value="GGDEF"/>
    <property type="match status" value="1"/>
</dbReference>
<dbReference type="InterPro" id="IPR000160">
    <property type="entry name" value="GGDEF_dom"/>
</dbReference>
<dbReference type="Pfam" id="PF08447">
    <property type="entry name" value="PAS_3"/>
    <property type="match status" value="1"/>
</dbReference>
<evidence type="ECO:0000256" key="2">
    <source>
        <dbReference type="ARBA" id="ARBA00022636"/>
    </source>
</evidence>
<comment type="caution">
    <text evidence="8">The sequence shown here is derived from an EMBL/GenBank/DDBJ whole genome shotgun (WGS) entry which is preliminary data.</text>
</comment>
<accession>A0A831RVF5</accession>
<dbReference type="SMART" id="SM00052">
    <property type="entry name" value="EAL"/>
    <property type="match status" value="1"/>
</dbReference>
<dbReference type="CDD" id="cd01949">
    <property type="entry name" value="GGDEF"/>
    <property type="match status" value="1"/>
</dbReference>
<dbReference type="Pfam" id="PF00990">
    <property type="entry name" value="GGDEF"/>
    <property type="match status" value="1"/>
</dbReference>
<dbReference type="CDD" id="cd01948">
    <property type="entry name" value="EAL"/>
    <property type="match status" value="1"/>
</dbReference>
<dbReference type="AlphaFoldDB" id="A0A831RVF5"/>
<feature type="domain" description="GGDEF" evidence="7">
    <location>
        <begin position="300"/>
        <end position="446"/>
    </location>
</feature>
<feature type="domain" description="Response regulatory" evidence="4">
    <location>
        <begin position="13"/>
        <end position="129"/>
    </location>
</feature>
<dbReference type="PROSITE" id="PS50883">
    <property type="entry name" value="EAL"/>
    <property type="match status" value="1"/>
</dbReference>
<dbReference type="InterPro" id="IPR000014">
    <property type="entry name" value="PAS"/>
</dbReference>
<dbReference type="PANTHER" id="PTHR44757">
    <property type="entry name" value="DIGUANYLATE CYCLASE DGCP"/>
    <property type="match status" value="1"/>
</dbReference>
<dbReference type="PROSITE" id="PS50113">
    <property type="entry name" value="PAC"/>
    <property type="match status" value="1"/>
</dbReference>
<dbReference type="InterPro" id="IPR043128">
    <property type="entry name" value="Rev_trsase/Diguanyl_cyclase"/>
</dbReference>
<dbReference type="Pfam" id="PF00072">
    <property type="entry name" value="Response_reg"/>
    <property type="match status" value="1"/>
</dbReference>
<dbReference type="GO" id="GO:0071111">
    <property type="term" value="F:cyclic-guanylate-specific phosphodiesterase activity"/>
    <property type="evidence" value="ECO:0007669"/>
    <property type="project" value="UniProtKB-EC"/>
</dbReference>
<feature type="domain" description="EAL" evidence="6">
    <location>
        <begin position="455"/>
        <end position="709"/>
    </location>
</feature>
<dbReference type="Gene3D" id="3.30.450.20">
    <property type="entry name" value="PAS domain"/>
    <property type="match status" value="1"/>
</dbReference>
<dbReference type="SMART" id="SM00086">
    <property type="entry name" value="PAC"/>
    <property type="match status" value="1"/>
</dbReference>
<feature type="modified residue" description="4-aspartylphosphate" evidence="3">
    <location>
        <position position="62"/>
    </location>
</feature>
<dbReference type="PANTHER" id="PTHR44757:SF2">
    <property type="entry name" value="BIOFILM ARCHITECTURE MAINTENANCE PROTEIN MBAA"/>
    <property type="match status" value="1"/>
</dbReference>
<dbReference type="InterPro" id="IPR001633">
    <property type="entry name" value="EAL_dom"/>
</dbReference>
<dbReference type="InterPro" id="IPR035919">
    <property type="entry name" value="EAL_sf"/>
</dbReference>
<dbReference type="InterPro" id="IPR052155">
    <property type="entry name" value="Biofilm_reg_signaling"/>
</dbReference>
<reference evidence="8" key="1">
    <citation type="journal article" date="2020" name="mSystems">
        <title>Genome- and Community-Level Interaction Insights into Carbon Utilization and Element Cycling Functions of Hydrothermarchaeota in Hydrothermal Sediment.</title>
        <authorList>
            <person name="Zhou Z."/>
            <person name="Liu Y."/>
            <person name="Xu W."/>
            <person name="Pan J."/>
            <person name="Luo Z.H."/>
            <person name="Li M."/>
        </authorList>
    </citation>
    <scope>NUCLEOTIDE SEQUENCE [LARGE SCALE GENOMIC DNA]</scope>
    <source>
        <strain evidence="8">HyVt-458</strain>
    </source>
</reference>
<dbReference type="EMBL" id="DRLF01000072">
    <property type="protein sequence ID" value="HEC05575.1"/>
    <property type="molecule type" value="Genomic_DNA"/>
</dbReference>
<dbReference type="InterPro" id="IPR013655">
    <property type="entry name" value="PAS_fold_3"/>
</dbReference>
<dbReference type="NCBIfam" id="TIGR00254">
    <property type="entry name" value="GGDEF"/>
    <property type="match status" value="1"/>
</dbReference>
<organism evidence="8">
    <name type="scientific">Thiolapillus brandeum</name>
    <dbReference type="NCBI Taxonomy" id="1076588"/>
    <lineage>
        <taxon>Bacteria</taxon>
        <taxon>Pseudomonadati</taxon>
        <taxon>Pseudomonadota</taxon>
        <taxon>Gammaproteobacteria</taxon>
        <taxon>Chromatiales</taxon>
        <taxon>Sedimenticolaceae</taxon>
        <taxon>Thiolapillus</taxon>
    </lineage>
</organism>